<evidence type="ECO:0000256" key="3">
    <source>
        <dbReference type="ARBA" id="ARBA00023179"/>
    </source>
</evidence>
<dbReference type="Gene3D" id="1.10.238.10">
    <property type="entry name" value="EF-hand"/>
    <property type="match status" value="2"/>
</dbReference>
<dbReference type="EMBL" id="CAXITT010000079">
    <property type="protein sequence ID" value="CAL1530996.1"/>
    <property type="molecule type" value="Genomic_DNA"/>
</dbReference>
<accession>A0AAV2HFV0</accession>
<feature type="domain" description="EF-hand" evidence="4">
    <location>
        <begin position="3"/>
        <end position="38"/>
    </location>
</feature>
<dbReference type="AlphaFoldDB" id="A0AAV2HFV0"/>
<dbReference type="InterPro" id="IPR018247">
    <property type="entry name" value="EF_Hand_1_Ca_BS"/>
</dbReference>
<organism evidence="5 6">
    <name type="scientific">Lymnaea stagnalis</name>
    <name type="common">Great pond snail</name>
    <name type="synonym">Helix stagnalis</name>
    <dbReference type="NCBI Taxonomy" id="6523"/>
    <lineage>
        <taxon>Eukaryota</taxon>
        <taxon>Metazoa</taxon>
        <taxon>Spiralia</taxon>
        <taxon>Lophotrochozoa</taxon>
        <taxon>Mollusca</taxon>
        <taxon>Gastropoda</taxon>
        <taxon>Heterobranchia</taxon>
        <taxon>Euthyneura</taxon>
        <taxon>Panpulmonata</taxon>
        <taxon>Hygrophila</taxon>
        <taxon>Lymnaeoidea</taxon>
        <taxon>Lymnaeidae</taxon>
        <taxon>Lymnaea</taxon>
    </lineage>
</organism>
<evidence type="ECO:0000313" key="5">
    <source>
        <dbReference type="EMBL" id="CAL1530996.1"/>
    </source>
</evidence>
<evidence type="ECO:0000256" key="2">
    <source>
        <dbReference type="ARBA" id="ARBA00022837"/>
    </source>
</evidence>
<dbReference type="SMART" id="SM00054">
    <property type="entry name" value="EFh"/>
    <property type="match status" value="4"/>
</dbReference>
<feature type="domain" description="EF-hand" evidence="4">
    <location>
        <begin position="81"/>
        <end position="111"/>
    </location>
</feature>
<dbReference type="PROSITE" id="PS50222">
    <property type="entry name" value="EF_HAND_2"/>
    <property type="match status" value="4"/>
</dbReference>
<dbReference type="FunFam" id="1.10.238.10:FF:000001">
    <property type="entry name" value="Calmodulin 1"/>
    <property type="match status" value="1"/>
</dbReference>
<reference evidence="5 6" key="1">
    <citation type="submission" date="2024-04" db="EMBL/GenBank/DDBJ databases">
        <authorList>
            <consortium name="Genoscope - CEA"/>
            <person name="William W."/>
        </authorList>
    </citation>
    <scope>NUCLEOTIDE SEQUENCE [LARGE SCALE GENOMIC DNA]</scope>
</reference>
<dbReference type="InterPro" id="IPR011992">
    <property type="entry name" value="EF-hand-dom_pair"/>
</dbReference>
<dbReference type="PROSITE" id="PS00018">
    <property type="entry name" value="EF_HAND_1"/>
    <property type="match status" value="3"/>
</dbReference>
<evidence type="ECO:0000259" key="4">
    <source>
        <dbReference type="PROSITE" id="PS50222"/>
    </source>
</evidence>
<dbReference type="PANTHER" id="PTHR23050">
    <property type="entry name" value="CALCIUM BINDING PROTEIN"/>
    <property type="match status" value="1"/>
</dbReference>
<keyword evidence="2" id="KW-0106">Calcium</keyword>
<dbReference type="InterPro" id="IPR002048">
    <property type="entry name" value="EF_hand_dom"/>
</dbReference>
<dbReference type="GO" id="GO:0005509">
    <property type="term" value="F:calcium ion binding"/>
    <property type="evidence" value="ECO:0007669"/>
    <property type="project" value="InterPro"/>
</dbReference>
<dbReference type="SUPFAM" id="SSF47473">
    <property type="entry name" value="EF-hand"/>
    <property type="match status" value="1"/>
</dbReference>
<proteinExistence type="predicted"/>
<dbReference type="Proteomes" id="UP001497497">
    <property type="component" value="Unassembled WGS sequence"/>
</dbReference>
<evidence type="ECO:0000313" key="6">
    <source>
        <dbReference type="Proteomes" id="UP001497497"/>
    </source>
</evidence>
<dbReference type="Pfam" id="PF13499">
    <property type="entry name" value="EF-hand_7"/>
    <property type="match status" value="2"/>
</dbReference>
<protein>
    <recommendedName>
        <fullName evidence="4">EF-hand domain-containing protein</fullName>
    </recommendedName>
</protein>
<dbReference type="CDD" id="cd00051">
    <property type="entry name" value="EFh"/>
    <property type="match status" value="1"/>
</dbReference>
<dbReference type="InterPro" id="IPR050145">
    <property type="entry name" value="Centrin_CML-like"/>
</dbReference>
<sequence>MSDYDEKALLFFHLADVDGNGSITLKELVDVLHKAGDNSSEADVKALFGTIDTNQDNKITLEELKEVLAKQDPKKKREYALRAAFKEIDTDGSGFITKQELESFLANQGVDDDVTEFIALADKDGDGRIKFEEFLSVLS</sequence>
<keyword evidence="6" id="KW-1185">Reference proteome</keyword>
<keyword evidence="3" id="KW-0514">Muscle protein</keyword>
<comment type="caution">
    <text evidence="5">The sequence shown here is derived from an EMBL/GenBank/DDBJ whole genome shotgun (WGS) entry which is preliminary data.</text>
</comment>
<feature type="domain" description="EF-hand" evidence="4">
    <location>
        <begin position="112"/>
        <end position="139"/>
    </location>
</feature>
<gene>
    <name evidence="5" type="ORF">GSLYS_00005121001</name>
</gene>
<name>A0AAV2HFV0_LYMST</name>
<feature type="domain" description="EF-hand" evidence="4">
    <location>
        <begin position="39"/>
        <end position="74"/>
    </location>
</feature>
<keyword evidence="1" id="KW-0677">Repeat</keyword>
<evidence type="ECO:0000256" key="1">
    <source>
        <dbReference type="ARBA" id="ARBA00022737"/>
    </source>
</evidence>